<evidence type="ECO:0000256" key="1">
    <source>
        <dbReference type="SAM" id="MobiDB-lite"/>
    </source>
</evidence>
<feature type="region of interest" description="Disordered" evidence="1">
    <location>
        <begin position="24"/>
        <end position="43"/>
    </location>
</feature>
<keyword evidence="3" id="KW-1185">Reference proteome</keyword>
<dbReference type="Proteomes" id="UP001430356">
    <property type="component" value="Unassembled WGS sequence"/>
</dbReference>
<protein>
    <submittedName>
        <fullName evidence="2">Uncharacterized protein</fullName>
    </submittedName>
</protein>
<gene>
    <name evidence="2" type="ORF">NESM_000241000</name>
</gene>
<reference evidence="2 3" key="1">
    <citation type="journal article" date="2021" name="MBio">
        <title>A New Model Trypanosomatid, Novymonas esmeraldas: Genomic Perception of Its 'Candidatus Pandoraea novymonadis' Endosymbiont.</title>
        <authorList>
            <person name="Zakharova A."/>
            <person name="Saura A."/>
            <person name="Butenko A."/>
            <person name="Podesvova L."/>
            <person name="Warmusova S."/>
            <person name="Kostygov A.Y."/>
            <person name="Nenarokova A."/>
            <person name="Lukes J."/>
            <person name="Opperdoes F.R."/>
            <person name="Yurchenko V."/>
        </authorList>
    </citation>
    <scope>NUCLEOTIDE SEQUENCE [LARGE SCALE GENOMIC DNA]</scope>
    <source>
        <strain evidence="2 3">E262AT.01</strain>
    </source>
</reference>
<accession>A0AAW0F7H7</accession>
<proteinExistence type="predicted"/>
<evidence type="ECO:0000313" key="2">
    <source>
        <dbReference type="EMBL" id="KAK7201751.1"/>
    </source>
</evidence>
<name>A0AAW0F7H7_9TRYP</name>
<sequence length="298" mass="31175">MMREDITAPAAGTARVVVSSPTSHAASPLLAPHPRPHCESAADAHAGRIAREQHHMIGQLMGAGLVQPADLLEFGFSAAELDAAGVHLPQHIEAGAAEEKVESTSASSATVAVARVPRGGGVAPRKRVWGDNDDSAAHATTLSLPDVRGRSSSSSSSTAVTTPALTPVGMERAGEPQTQAKAITAPPSSSGLSERSRGRMLYTAALVGQTQRLCTGPPDCARSLCYGDGDAEDEGTPSAMPRLSAHRNTALGFSGLDVAVAKEIAQRLREECEHELDIECRRVQEYIESRKDGGTPYM</sequence>
<organism evidence="2 3">
    <name type="scientific">Novymonas esmeraldas</name>
    <dbReference type="NCBI Taxonomy" id="1808958"/>
    <lineage>
        <taxon>Eukaryota</taxon>
        <taxon>Discoba</taxon>
        <taxon>Euglenozoa</taxon>
        <taxon>Kinetoplastea</taxon>
        <taxon>Metakinetoplastina</taxon>
        <taxon>Trypanosomatida</taxon>
        <taxon>Trypanosomatidae</taxon>
        <taxon>Novymonas</taxon>
    </lineage>
</organism>
<dbReference type="AlphaFoldDB" id="A0AAW0F7H7"/>
<dbReference type="EMBL" id="JAECZO010000019">
    <property type="protein sequence ID" value="KAK7201751.1"/>
    <property type="molecule type" value="Genomic_DNA"/>
</dbReference>
<comment type="caution">
    <text evidence="2">The sequence shown here is derived from an EMBL/GenBank/DDBJ whole genome shotgun (WGS) entry which is preliminary data.</text>
</comment>
<feature type="region of interest" description="Disordered" evidence="1">
    <location>
        <begin position="140"/>
        <end position="195"/>
    </location>
</feature>
<evidence type="ECO:0000313" key="3">
    <source>
        <dbReference type="Proteomes" id="UP001430356"/>
    </source>
</evidence>